<evidence type="ECO:0000256" key="1">
    <source>
        <dbReference type="SAM" id="MobiDB-lite"/>
    </source>
</evidence>
<keyword evidence="2" id="KW-0812">Transmembrane</keyword>
<feature type="transmembrane region" description="Helical" evidence="2">
    <location>
        <begin position="31"/>
        <end position="51"/>
    </location>
</feature>
<evidence type="ECO:0000313" key="4">
    <source>
        <dbReference type="Proteomes" id="UP000057820"/>
    </source>
</evidence>
<dbReference type="AlphaFoldDB" id="A0A0H5NG43"/>
<evidence type="ECO:0000313" key="3">
    <source>
        <dbReference type="EMBL" id="CRY74157.1"/>
    </source>
</evidence>
<proteinExistence type="predicted"/>
<keyword evidence="2" id="KW-1133">Transmembrane helix</keyword>
<keyword evidence="2" id="KW-0472">Membrane</keyword>
<gene>
    <name evidence="3" type="ORF">ERS450000_00512</name>
</gene>
<dbReference type="KEGG" id="nfr:ERS450000_00512"/>
<sequence length="113" mass="12181">MGRMADPDFVAPQVSSPSPDTGPARPRGHGMLAAAIVVAGLGGGLLAWHPWDENTVQQPAKDPHRITVQKVGEQRESGNSDATRPVYCLTNETGGLYCLVMPDRYTIIEPETR</sequence>
<dbReference type="Proteomes" id="UP000057820">
    <property type="component" value="Chromosome 1"/>
</dbReference>
<dbReference type="EMBL" id="LN868938">
    <property type="protein sequence ID" value="CRY74157.1"/>
    <property type="molecule type" value="Genomic_DNA"/>
</dbReference>
<feature type="region of interest" description="Disordered" evidence="1">
    <location>
        <begin position="1"/>
        <end position="28"/>
    </location>
</feature>
<reference evidence="4" key="1">
    <citation type="submission" date="2015-03" db="EMBL/GenBank/DDBJ databases">
        <authorList>
            <consortium name="Pathogen Informatics"/>
        </authorList>
    </citation>
    <scope>NUCLEOTIDE SEQUENCE [LARGE SCALE GENOMIC DNA]</scope>
    <source>
        <strain evidence="4">NCTC11134</strain>
    </source>
</reference>
<protein>
    <submittedName>
        <fullName evidence="3">Uncharacterized protein</fullName>
    </submittedName>
</protein>
<evidence type="ECO:0000256" key="2">
    <source>
        <dbReference type="SAM" id="Phobius"/>
    </source>
</evidence>
<accession>A0A0H5NG43</accession>
<organism evidence="3 4">
    <name type="scientific">Nocardia farcinica</name>
    <dbReference type="NCBI Taxonomy" id="37329"/>
    <lineage>
        <taxon>Bacteria</taxon>
        <taxon>Bacillati</taxon>
        <taxon>Actinomycetota</taxon>
        <taxon>Actinomycetes</taxon>
        <taxon>Mycobacteriales</taxon>
        <taxon>Nocardiaceae</taxon>
        <taxon>Nocardia</taxon>
    </lineage>
</organism>
<name>A0A0H5NG43_NOCFR</name>